<feature type="signal peptide" evidence="4">
    <location>
        <begin position="1"/>
        <end position="20"/>
    </location>
</feature>
<sequence>MKQILTLALGLALSPALASAQQSTVNVKIDWGKVVTTSRSTASYQVVVNPMLERGAKMHDGTFKAIATAGADYVRYVPWLPYPRLGVAELEPPTPEKTSWDFTLLDPMVEDLMKAQNGHSVIMNFSTMPAWMWKTDKPVTYPKDPNQVYWDYTQGTEIKDPTYKEAAAYYARLLSWYEKGGFTDENGKFHASKYHYKFAYWELLNEIDFEHHWTPQEYTKFYDVVSAEMRKVDPDLKFMACASAAPATHGEMYRYFLDPKNHAPGVSIDFVTYHFYATPPADEPFDAMQFTFFDQADGFLHTARYIEQLKHELSPATKTDLDELGVILANDDKSNHGEKMPPEPPLYWNLASAMYAYLYEEAAKFGVDVIGESQLVGYPTQYPSVSMMNYNTSEPNARFWTMKLILDNLGPGDKLVSTSGGDHAIAAQAFDTAKGRKILLINKRQTTATVNLPAGSSVRSIAYTAPSTGDKPPATATPSSSTLSLEPFEVAIVTLGN</sequence>
<evidence type="ECO:0000256" key="1">
    <source>
        <dbReference type="ARBA" id="ARBA00008875"/>
    </source>
</evidence>
<dbReference type="InterPro" id="IPR049166">
    <property type="entry name" value="GH39_cat"/>
</dbReference>
<organism evidence="7 8">
    <name type="scientific">Terriglobus roseus (strain DSM 18391 / NRRL B-41598 / KBS 63)</name>
    <dbReference type="NCBI Taxonomy" id="926566"/>
    <lineage>
        <taxon>Bacteria</taxon>
        <taxon>Pseudomonadati</taxon>
        <taxon>Acidobacteriota</taxon>
        <taxon>Terriglobia</taxon>
        <taxon>Terriglobales</taxon>
        <taxon>Acidobacteriaceae</taxon>
        <taxon>Terriglobus</taxon>
    </lineage>
</organism>
<dbReference type="HOGENOM" id="CLU_043030_0_0_0"/>
<dbReference type="SUPFAM" id="SSF51445">
    <property type="entry name" value="(Trans)glycosidases"/>
    <property type="match status" value="1"/>
</dbReference>
<dbReference type="PANTHER" id="PTHR12631:SF10">
    <property type="entry name" value="BETA-XYLOSIDASE-LIKE PROTEIN-RELATED"/>
    <property type="match status" value="1"/>
</dbReference>
<evidence type="ECO:0000256" key="2">
    <source>
        <dbReference type="ARBA" id="ARBA00022801"/>
    </source>
</evidence>
<dbReference type="InterPro" id="IPR017853">
    <property type="entry name" value="GH"/>
</dbReference>
<evidence type="ECO:0000256" key="4">
    <source>
        <dbReference type="SAM" id="SignalP"/>
    </source>
</evidence>
<gene>
    <name evidence="7" type="ordered locus">Terro_2939</name>
</gene>
<protein>
    <submittedName>
        <fullName evidence="7">Glycosyl hydrolase family 39</fullName>
    </submittedName>
</protein>
<dbReference type="EMBL" id="CP003379">
    <property type="protein sequence ID" value="AFL89174.1"/>
    <property type="molecule type" value="Genomic_DNA"/>
</dbReference>
<evidence type="ECO:0000259" key="6">
    <source>
        <dbReference type="Pfam" id="PF25839"/>
    </source>
</evidence>
<dbReference type="PANTHER" id="PTHR12631">
    <property type="entry name" value="ALPHA-L-IDURONIDASE"/>
    <property type="match status" value="1"/>
</dbReference>
<feature type="domain" description="D-apionate lactonase C-terminal" evidence="6">
    <location>
        <begin position="424"/>
        <end position="492"/>
    </location>
</feature>
<dbReference type="Gene3D" id="3.20.20.80">
    <property type="entry name" value="Glycosidases"/>
    <property type="match status" value="1"/>
</dbReference>
<dbReference type="eggNOG" id="COG3664">
    <property type="taxonomic scope" value="Bacteria"/>
</dbReference>
<proteinExistence type="inferred from homology"/>
<accession>I3ZIV6</accession>
<evidence type="ECO:0000313" key="7">
    <source>
        <dbReference type="EMBL" id="AFL89174.1"/>
    </source>
</evidence>
<feature type="chain" id="PRO_5003684717" evidence="4">
    <location>
        <begin position="21"/>
        <end position="497"/>
    </location>
</feature>
<keyword evidence="3" id="KW-0326">Glycosidase</keyword>
<name>I3ZIV6_TERRK</name>
<comment type="similarity">
    <text evidence="1">Belongs to the glycosyl hydrolase 39 family.</text>
</comment>
<reference evidence="7 8" key="1">
    <citation type="submission" date="2012-06" db="EMBL/GenBank/DDBJ databases">
        <title>Complete genome of Terriglobus roseus DSM 18391.</title>
        <authorList>
            <consortium name="US DOE Joint Genome Institute (JGI-PGF)"/>
            <person name="Lucas S."/>
            <person name="Copeland A."/>
            <person name="Lapidus A."/>
            <person name="Glavina del Rio T."/>
            <person name="Dalin E."/>
            <person name="Tice H."/>
            <person name="Bruce D."/>
            <person name="Goodwin L."/>
            <person name="Pitluck S."/>
            <person name="Peters L."/>
            <person name="Mikhailova N."/>
            <person name="Munk A.C.C."/>
            <person name="Kyrpides N."/>
            <person name="Mavromatis K."/>
            <person name="Ivanova N."/>
            <person name="Brettin T."/>
            <person name="Detter J.C."/>
            <person name="Han C."/>
            <person name="Larimer F."/>
            <person name="Land M."/>
            <person name="Hauser L."/>
            <person name="Markowitz V."/>
            <person name="Cheng J.-F."/>
            <person name="Hugenholtz P."/>
            <person name="Woyke T."/>
            <person name="Wu D."/>
            <person name="Brambilla E."/>
            <person name="Klenk H.-P."/>
            <person name="Eisen J.A."/>
        </authorList>
    </citation>
    <scope>NUCLEOTIDE SEQUENCE [LARGE SCALE GENOMIC DNA]</scope>
    <source>
        <strain evidence="8">DSM 18391 / NRRL B-41598 / KBS 63</strain>
    </source>
</reference>
<evidence type="ECO:0000259" key="5">
    <source>
        <dbReference type="Pfam" id="PF01229"/>
    </source>
</evidence>
<dbReference type="AlphaFoldDB" id="I3ZIV6"/>
<dbReference type="Pfam" id="PF01229">
    <property type="entry name" value="Glyco_hydro_39"/>
    <property type="match status" value="1"/>
</dbReference>
<dbReference type="InterPro" id="IPR058789">
    <property type="entry name" value="ApnL_C"/>
</dbReference>
<evidence type="ECO:0000256" key="3">
    <source>
        <dbReference type="ARBA" id="ARBA00023295"/>
    </source>
</evidence>
<dbReference type="Proteomes" id="UP000006056">
    <property type="component" value="Chromosome"/>
</dbReference>
<dbReference type="Pfam" id="PF25839">
    <property type="entry name" value="Apionate_lact_C"/>
    <property type="match status" value="1"/>
</dbReference>
<keyword evidence="2 7" id="KW-0378">Hydrolase</keyword>
<keyword evidence="4" id="KW-0732">Signal</keyword>
<dbReference type="GO" id="GO:0004553">
    <property type="term" value="F:hydrolase activity, hydrolyzing O-glycosyl compounds"/>
    <property type="evidence" value="ECO:0007669"/>
    <property type="project" value="TreeGrafter"/>
</dbReference>
<dbReference type="STRING" id="926566.Terro_2939"/>
<keyword evidence="8" id="KW-1185">Reference proteome</keyword>
<dbReference type="InterPro" id="IPR051923">
    <property type="entry name" value="Glycosyl_Hydrolase_39"/>
</dbReference>
<evidence type="ECO:0000313" key="8">
    <source>
        <dbReference type="Proteomes" id="UP000006056"/>
    </source>
</evidence>
<dbReference type="RefSeq" id="WP_014786438.1">
    <property type="nucleotide sequence ID" value="NC_018014.1"/>
</dbReference>
<dbReference type="KEGG" id="trs:Terro_2939"/>
<feature type="domain" description="Glycosyl hydrolases family 39 N-terminal catalytic" evidence="5">
    <location>
        <begin position="186"/>
        <end position="284"/>
    </location>
</feature>